<dbReference type="PANTHER" id="PTHR45453">
    <property type="entry name" value="PHOSPHATE REGULON SENSOR PROTEIN PHOR"/>
    <property type="match status" value="1"/>
</dbReference>
<dbReference type="CDD" id="cd00075">
    <property type="entry name" value="HATPase"/>
    <property type="match status" value="1"/>
</dbReference>
<evidence type="ECO:0000256" key="1">
    <source>
        <dbReference type="ARBA" id="ARBA00000085"/>
    </source>
</evidence>
<organism evidence="9 10">
    <name type="scientific">Neptunitalea lumnitzerae</name>
    <dbReference type="NCBI Taxonomy" id="2965509"/>
    <lineage>
        <taxon>Bacteria</taxon>
        <taxon>Pseudomonadati</taxon>
        <taxon>Bacteroidota</taxon>
        <taxon>Flavobacteriia</taxon>
        <taxon>Flavobacteriales</taxon>
        <taxon>Flavobacteriaceae</taxon>
        <taxon>Neptunitalea</taxon>
    </lineage>
</organism>
<dbReference type="InterPro" id="IPR036097">
    <property type="entry name" value="HisK_dim/P_sf"/>
</dbReference>
<evidence type="ECO:0000256" key="2">
    <source>
        <dbReference type="ARBA" id="ARBA00012438"/>
    </source>
</evidence>
<dbReference type="InterPro" id="IPR003661">
    <property type="entry name" value="HisK_dim/P_dom"/>
</dbReference>
<dbReference type="EMBL" id="BRVO01000005">
    <property type="protein sequence ID" value="GLB50950.1"/>
    <property type="molecule type" value="Genomic_DNA"/>
</dbReference>
<dbReference type="Gene3D" id="3.30.565.10">
    <property type="entry name" value="Histidine kinase-like ATPase, C-terminal domain"/>
    <property type="match status" value="1"/>
</dbReference>
<evidence type="ECO:0000256" key="7">
    <source>
        <dbReference type="SAM" id="Phobius"/>
    </source>
</evidence>
<evidence type="ECO:0000259" key="8">
    <source>
        <dbReference type="PROSITE" id="PS50109"/>
    </source>
</evidence>
<dbReference type="SMART" id="SM00388">
    <property type="entry name" value="HisKA"/>
    <property type="match status" value="1"/>
</dbReference>
<evidence type="ECO:0000256" key="3">
    <source>
        <dbReference type="ARBA" id="ARBA00022553"/>
    </source>
</evidence>
<name>A0ABQ5MNH9_9FLAO</name>
<dbReference type="EC" id="2.7.13.3" evidence="2"/>
<keyword evidence="5" id="KW-0418">Kinase</keyword>
<dbReference type="SMART" id="SM00028">
    <property type="entry name" value="TPR"/>
    <property type="match status" value="4"/>
</dbReference>
<dbReference type="CDD" id="cd00082">
    <property type="entry name" value="HisKA"/>
    <property type="match status" value="1"/>
</dbReference>
<keyword evidence="7" id="KW-1133">Transmembrane helix</keyword>
<protein>
    <recommendedName>
        <fullName evidence="2">histidine kinase</fullName>
        <ecNumber evidence="2">2.7.13.3</ecNumber>
    </recommendedName>
</protein>
<sequence>MGQQPNYFISDSSEIYLQLAKEATFKDTEKAISYLNKSESYLSKSIKKHSKELLADILLTKGRIYYVKGEYAVSYRAGTAAYQYYTQLRNEYGKARALNCQGLVLQAIGNHARALELFKSSLDSYDKSPLKDNFYAVYVNIAISLIEKRQYKDAKTYLNDVWVYAKRSKDYHYQHLAYNKLGSIACLEQKYEEAIDYFSLVITDKAEPTIWEKAFAYTGIAGAYEALGKTDAALKYGSKGLEYAKVINAKWDLQQSYDVLFKIEEDLGNYKKALQYNKLAEAYKDSLYNQIRINQLDLLEMHRDEDERKTLIAENKYKDITIKRNNIIIIFSICSLLFLTWIMYQNKKRITIEKEYTRLIQIQNEEVEAQNETIQNHNKILVKHNQAKDKLISVFSHDLRAPIISMEQLLELMVDGEFTEEETKDLLEELLLQVRSTSFMLNDLLKWAKMQLDGLEVNPVQVNIVKKVEVIISSFNLSLRRKEITIVHTPEELEEPYVMVDEAHVNIILHNLIANAIKYTDVHKSIKVTYTQSNQHIIISVLNEGIVISDEMIAQILGSNRTVSSEEGTMKEKGEGLGLLLIKRFISVNNCELDIKSYKGVGSEFLVTLPKFIS</sequence>
<dbReference type="Pfam" id="PF00512">
    <property type="entry name" value="HisKA"/>
    <property type="match status" value="1"/>
</dbReference>
<dbReference type="Pfam" id="PF02518">
    <property type="entry name" value="HATPase_c"/>
    <property type="match status" value="1"/>
</dbReference>
<keyword evidence="6" id="KW-0902">Two-component regulatory system</keyword>
<dbReference type="PRINTS" id="PR00344">
    <property type="entry name" value="BCTRLSENSOR"/>
</dbReference>
<gene>
    <name evidence="9" type="ORF">Y10_33180</name>
</gene>
<dbReference type="SUPFAM" id="SSF47384">
    <property type="entry name" value="Homodimeric domain of signal transducing histidine kinase"/>
    <property type="match status" value="1"/>
</dbReference>
<evidence type="ECO:0000313" key="9">
    <source>
        <dbReference type="EMBL" id="GLB50950.1"/>
    </source>
</evidence>
<comment type="caution">
    <text evidence="9">The sequence shown here is derived from an EMBL/GenBank/DDBJ whole genome shotgun (WGS) entry which is preliminary data.</text>
</comment>
<dbReference type="SUPFAM" id="SSF55874">
    <property type="entry name" value="ATPase domain of HSP90 chaperone/DNA topoisomerase II/histidine kinase"/>
    <property type="match status" value="1"/>
</dbReference>
<keyword evidence="10" id="KW-1185">Reference proteome</keyword>
<dbReference type="Gene3D" id="1.25.40.10">
    <property type="entry name" value="Tetratricopeptide repeat domain"/>
    <property type="match status" value="2"/>
</dbReference>
<feature type="domain" description="Histidine kinase" evidence="8">
    <location>
        <begin position="394"/>
        <end position="613"/>
    </location>
</feature>
<dbReference type="InterPro" id="IPR019734">
    <property type="entry name" value="TPR_rpt"/>
</dbReference>
<dbReference type="InterPro" id="IPR011990">
    <property type="entry name" value="TPR-like_helical_dom_sf"/>
</dbReference>
<evidence type="ECO:0000313" key="10">
    <source>
        <dbReference type="Proteomes" id="UP001143543"/>
    </source>
</evidence>
<keyword evidence="4" id="KW-0808">Transferase</keyword>
<dbReference type="InterPro" id="IPR050351">
    <property type="entry name" value="BphY/WalK/GraS-like"/>
</dbReference>
<comment type="catalytic activity">
    <reaction evidence="1">
        <text>ATP + protein L-histidine = ADP + protein N-phospho-L-histidine.</text>
        <dbReference type="EC" id="2.7.13.3"/>
    </reaction>
</comment>
<evidence type="ECO:0000256" key="6">
    <source>
        <dbReference type="ARBA" id="ARBA00023012"/>
    </source>
</evidence>
<dbReference type="PROSITE" id="PS50109">
    <property type="entry name" value="HIS_KIN"/>
    <property type="match status" value="1"/>
</dbReference>
<dbReference type="SMART" id="SM00387">
    <property type="entry name" value="HATPase_c"/>
    <property type="match status" value="1"/>
</dbReference>
<dbReference type="InterPro" id="IPR004358">
    <property type="entry name" value="Sig_transdc_His_kin-like_C"/>
</dbReference>
<accession>A0ABQ5MNH9</accession>
<dbReference type="InterPro" id="IPR005467">
    <property type="entry name" value="His_kinase_dom"/>
</dbReference>
<proteinExistence type="predicted"/>
<evidence type="ECO:0000256" key="4">
    <source>
        <dbReference type="ARBA" id="ARBA00022679"/>
    </source>
</evidence>
<dbReference type="SUPFAM" id="SSF48452">
    <property type="entry name" value="TPR-like"/>
    <property type="match status" value="1"/>
</dbReference>
<dbReference type="Gene3D" id="1.10.287.130">
    <property type="match status" value="1"/>
</dbReference>
<dbReference type="Proteomes" id="UP001143543">
    <property type="component" value="Unassembled WGS sequence"/>
</dbReference>
<dbReference type="PANTHER" id="PTHR45453:SF1">
    <property type="entry name" value="PHOSPHATE REGULON SENSOR PROTEIN PHOR"/>
    <property type="match status" value="1"/>
</dbReference>
<keyword evidence="7" id="KW-0812">Transmembrane</keyword>
<feature type="transmembrane region" description="Helical" evidence="7">
    <location>
        <begin position="327"/>
        <end position="344"/>
    </location>
</feature>
<dbReference type="InterPro" id="IPR003594">
    <property type="entry name" value="HATPase_dom"/>
</dbReference>
<evidence type="ECO:0000256" key="5">
    <source>
        <dbReference type="ARBA" id="ARBA00022777"/>
    </source>
</evidence>
<dbReference type="InterPro" id="IPR036890">
    <property type="entry name" value="HATPase_C_sf"/>
</dbReference>
<reference evidence="9" key="1">
    <citation type="submission" date="2022-07" db="EMBL/GenBank/DDBJ databases">
        <title>Taxonomy of Novel Oxalotrophic and Methylotrophic Bacteria.</title>
        <authorList>
            <person name="Sahin N."/>
            <person name="Tani A."/>
        </authorList>
    </citation>
    <scope>NUCLEOTIDE SEQUENCE</scope>
    <source>
        <strain evidence="9">Y10</strain>
    </source>
</reference>
<keyword evidence="7" id="KW-0472">Membrane</keyword>
<keyword evidence="3" id="KW-0597">Phosphoprotein</keyword>